<evidence type="ECO:0000313" key="1">
    <source>
        <dbReference type="EMBL" id="KAF9683743.1"/>
    </source>
</evidence>
<dbReference type="EMBL" id="JADGMS010000004">
    <property type="protein sequence ID" value="KAF9683743.1"/>
    <property type="molecule type" value="Genomic_DNA"/>
</dbReference>
<dbReference type="Proteomes" id="UP000657918">
    <property type="component" value="Chromosome 4"/>
</dbReference>
<evidence type="ECO:0000313" key="2">
    <source>
        <dbReference type="Proteomes" id="UP000657918"/>
    </source>
</evidence>
<accession>A0A835KAL1</accession>
<name>A0A835KAL1_9ROSI</name>
<dbReference type="AlphaFoldDB" id="A0A835KAL1"/>
<comment type="caution">
    <text evidence="1">The sequence shown here is derived from an EMBL/GenBank/DDBJ whole genome shotgun (WGS) entry which is preliminary data.</text>
</comment>
<gene>
    <name evidence="1" type="ORF">SADUNF_Sadunf04G0046100</name>
</gene>
<proteinExistence type="predicted"/>
<organism evidence="1 2">
    <name type="scientific">Salix dunnii</name>
    <dbReference type="NCBI Taxonomy" id="1413687"/>
    <lineage>
        <taxon>Eukaryota</taxon>
        <taxon>Viridiplantae</taxon>
        <taxon>Streptophyta</taxon>
        <taxon>Embryophyta</taxon>
        <taxon>Tracheophyta</taxon>
        <taxon>Spermatophyta</taxon>
        <taxon>Magnoliopsida</taxon>
        <taxon>eudicotyledons</taxon>
        <taxon>Gunneridae</taxon>
        <taxon>Pentapetalae</taxon>
        <taxon>rosids</taxon>
        <taxon>fabids</taxon>
        <taxon>Malpighiales</taxon>
        <taxon>Salicaceae</taxon>
        <taxon>Saliceae</taxon>
        <taxon>Salix</taxon>
    </lineage>
</organism>
<protein>
    <submittedName>
        <fullName evidence="1">Uncharacterized protein</fullName>
    </submittedName>
</protein>
<keyword evidence="2" id="KW-1185">Reference proteome</keyword>
<reference evidence="1 2" key="1">
    <citation type="submission" date="2020-10" db="EMBL/GenBank/DDBJ databases">
        <title>Plant Genome Project.</title>
        <authorList>
            <person name="Zhang R.-G."/>
        </authorList>
    </citation>
    <scope>NUCLEOTIDE SEQUENCE [LARGE SCALE GENOMIC DNA]</scope>
    <source>
        <strain evidence="1">FAFU-HL-1</strain>
        <tissue evidence="1">Leaf</tissue>
    </source>
</reference>
<sequence length="78" mass="8786">MKILQNILKLMSLISQQATWMTGFNELSISWNFYCVEILFETGAFSNQTGIGCKCQICSSGALKCSIRDADQKLTEKR</sequence>